<reference evidence="1" key="1">
    <citation type="submission" date="2018-05" db="EMBL/GenBank/DDBJ databases">
        <authorList>
            <person name="Lanie J.A."/>
            <person name="Ng W.-L."/>
            <person name="Kazmierczak K.M."/>
            <person name="Andrzejewski T.M."/>
            <person name="Davidsen T.M."/>
            <person name="Wayne K.J."/>
            <person name="Tettelin H."/>
            <person name="Glass J.I."/>
            <person name="Rusch D."/>
            <person name="Podicherti R."/>
            <person name="Tsui H.-C.T."/>
            <person name="Winkler M.E."/>
        </authorList>
    </citation>
    <scope>NUCLEOTIDE SEQUENCE</scope>
</reference>
<gene>
    <name evidence="1" type="ORF">METZ01_LOCUS80006</name>
</gene>
<dbReference type="EMBL" id="UINC01006376">
    <property type="protein sequence ID" value="SVA27152.1"/>
    <property type="molecule type" value="Genomic_DNA"/>
</dbReference>
<dbReference type="AlphaFoldDB" id="A0A381UG14"/>
<sequence length="469" mass="52776">MITNQKSTLLRQIQAYCREANIAESTFGFLAVNDGKLCNRLRSGKDVTLATAQKIEAFIQDHESEFPGDPVPGGPCYDSQVLSDDIPRSNGVAPVDSGRPFRFYDNRQKYLAFINTCNEKWKIAERAAAELAHVQPRPPAFRLFDAGVGDGTLLSHLMRAMHRRFPTLPFFVVGKEISLEDVRLCLEKLPDRFVEHPASVIVLTNLYYSEAPWLMPRDVTKAAALNWQEVELEGASAYEYGEQLRALDDLLVDGWQTKASEKTGNPIYVRPSVLVLYRADNRFLLDSVIPRRGHVTGDYDLLLASQPWRNRMSLDFKVGKILAPLTRSLGPGGRLLAVQSYGQDPCVDLINEIWPEEQIVGQSRHQLIASLKEELGREARAFNFNAGSDARSVFSYQMHTLPEEISSSIGTSTLFAAWNAAIYAAQIEDERLESVISTGEYLDITSRMLQQHNGLWFNDESFVVSRRRS</sequence>
<accession>A0A381UG14</accession>
<evidence type="ECO:0000313" key="1">
    <source>
        <dbReference type="EMBL" id="SVA27152.1"/>
    </source>
</evidence>
<organism evidence="1">
    <name type="scientific">marine metagenome</name>
    <dbReference type="NCBI Taxonomy" id="408172"/>
    <lineage>
        <taxon>unclassified sequences</taxon>
        <taxon>metagenomes</taxon>
        <taxon>ecological metagenomes</taxon>
    </lineage>
</organism>
<proteinExistence type="predicted"/>
<name>A0A381UG14_9ZZZZ</name>
<dbReference type="SUPFAM" id="SSF53335">
    <property type="entry name" value="S-adenosyl-L-methionine-dependent methyltransferases"/>
    <property type="match status" value="1"/>
</dbReference>
<dbReference type="InterPro" id="IPR029063">
    <property type="entry name" value="SAM-dependent_MTases_sf"/>
</dbReference>
<protein>
    <submittedName>
        <fullName evidence="1">Uncharacterized protein</fullName>
    </submittedName>
</protein>